<dbReference type="InterPro" id="IPR013656">
    <property type="entry name" value="PAS_4"/>
</dbReference>
<dbReference type="PANTHER" id="PTHR43156">
    <property type="entry name" value="STAGE II SPORULATION PROTEIN E-RELATED"/>
    <property type="match status" value="1"/>
</dbReference>
<keyword evidence="4" id="KW-0614">Plasmid</keyword>
<dbReference type="CDD" id="cd16936">
    <property type="entry name" value="HATPase_RsbW-like"/>
    <property type="match status" value="1"/>
</dbReference>
<dbReference type="Pfam" id="PF07228">
    <property type="entry name" value="SpoIIE"/>
    <property type="match status" value="1"/>
</dbReference>
<dbReference type="InterPro" id="IPR000014">
    <property type="entry name" value="PAS"/>
</dbReference>
<dbReference type="RefSeq" id="WP_369162185.1">
    <property type="nucleotide sequence ID" value="NZ_CP163430.1"/>
</dbReference>
<dbReference type="EMBL" id="CP163430">
    <property type="protein sequence ID" value="XDP98545.1"/>
    <property type="molecule type" value="Genomic_DNA"/>
</dbReference>
<name>A0AB39LWE1_9ACTN</name>
<reference evidence="4" key="1">
    <citation type="submission" date="2024-07" db="EMBL/GenBank/DDBJ databases">
        <authorList>
            <person name="Yu S.T."/>
        </authorList>
    </citation>
    <scope>NUCLEOTIDE SEQUENCE</scope>
    <source>
        <strain evidence="4">R02</strain>
        <plasmid evidence="4">unnamed1</plasmid>
    </source>
</reference>
<dbReference type="InterPro" id="IPR003594">
    <property type="entry name" value="HATPase_dom"/>
</dbReference>
<feature type="domain" description="PAS" evidence="3">
    <location>
        <begin position="21"/>
        <end position="58"/>
    </location>
</feature>
<dbReference type="SUPFAM" id="SSF55785">
    <property type="entry name" value="PYP-like sensor domain (PAS domain)"/>
    <property type="match status" value="2"/>
</dbReference>
<sequence length="799" mass="85755">MDDGVIASPGVHMRSGDPGTPLAVTDARGRVVAWSTSASLLVGLESSQAVGRPVADLLGTQPQWLTGPDEWHGTLEIRHLEGDSRQVPVRASRLGGASGEEPLWLLARETRETFPTGRTLTHWLQTECPLAVAIFDAHLHCVLGNGEMRRLLGVSDEEHIGQGLSAALIGVGVEEWEARMRRVLRTGQAEEGPLVRVTTLSDPLRERRLTASLSPLRGPADQAVGVCVTVTDTAGRRSAQERLAMLNEASVSIGRTLDVMRTGQELADLAVPRLADFVCVDLVDALLSGDEPPPGRAAGAVLRRVANRSIHKDTPEAVVPVGDVDFYPANSAQAHCLATGRSALYRTPSEATWVLEDPLRTAKVQEYGFHSWMTVPVDARGTTLGVAMFLRSRHSESFEDEDLSLAEEVVARAAVCLDNARRFTRERTAALTLQRSLLPQRLPEQSAVQAAFRYLPGAPELGVGGDWIDVIPLSGARVALVVGDVVGHGLQASATMGRLRTAVRTLADVDLPPDELLTHLDDLVIRLASESETGAEDSAASEIGATCLYAVYDPVSGRCCLARAGHPLPAVVRPDGSSALLDLPAGPPLGLGGLPFESTEVELPEGSLLALYTDGLIESRQQDVGTGLERLLRELAGGHASPDALCDQVVEALLPDRRTDDAALLLARVRQLDADQVATWDVPADPQAVSGTRAHVVHQLRDWDCEAAAFVTELVVSELVTNAIRYGSTPIQLRLIRDRSLICEVIDGSSTAPHLRRARAFDEGGRGLMLVAQLTQRWGTQQTQDGKVIWCEQALPADV</sequence>
<dbReference type="SUPFAM" id="SSF55874">
    <property type="entry name" value="ATPase domain of HSP90 chaperone/DNA topoisomerase II/histidine kinase"/>
    <property type="match status" value="1"/>
</dbReference>
<dbReference type="PROSITE" id="PS50112">
    <property type="entry name" value="PAS"/>
    <property type="match status" value="1"/>
</dbReference>
<dbReference type="InterPro" id="IPR036890">
    <property type="entry name" value="HATPase_C_sf"/>
</dbReference>
<evidence type="ECO:0000313" key="4">
    <source>
        <dbReference type="EMBL" id="XDP98545.1"/>
    </source>
</evidence>
<dbReference type="InterPro" id="IPR052016">
    <property type="entry name" value="Bact_Sigma-Reg"/>
</dbReference>
<dbReference type="FunFam" id="3.60.40.10:FF:000031">
    <property type="entry name" value="PAS sensor protein"/>
    <property type="match status" value="1"/>
</dbReference>
<dbReference type="SUPFAM" id="SSF81606">
    <property type="entry name" value="PP2C-like"/>
    <property type="match status" value="1"/>
</dbReference>
<geneLocation type="plasmid" evidence="4">
    <name>unnamed1</name>
</geneLocation>
<evidence type="ECO:0000256" key="1">
    <source>
        <dbReference type="ARBA" id="ARBA00022801"/>
    </source>
</evidence>
<dbReference type="Pfam" id="PF01590">
    <property type="entry name" value="GAF"/>
    <property type="match status" value="1"/>
</dbReference>
<dbReference type="Gene3D" id="3.30.450.20">
    <property type="entry name" value="PAS domain"/>
    <property type="match status" value="1"/>
</dbReference>
<protein>
    <submittedName>
        <fullName evidence="4">SpoIIE family protein phosphatase</fullName>
    </submittedName>
</protein>
<dbReference type="Gene3D" id="3.30.565.10">
    <property type="entry name" value="Histidine kinase-like ATPase, C-terminal domain"/>
    <property type="match status" value="1"/>
</dbReference>
<evidence type="ECO:0000256" key="2">
    <source>
        <dbReference type="SAM" id="MobiDB-lite"/>
    </source>
</evidence>
<dbReference type="Gene3D" id="3.30.450.40">
    <property type="match status" value="1"/>
</dbReference>
<proteinExistence type="predicted"/>
<gene>
    <name evidence="4" type="ORF">AB5J57_34140</name>
</gene>
<dbReference type="InterPro" id="IPR003018">
    <property type="entry name" value="GAF"/>
</dbReference>
<dbReference type="GO" id="GO:0016791">
    <property type="term" value="F:phosphatase activity"/>
    <property type="evidence" value="ECO:0007669"/>
    <property type="project" value="TreeGrafter"/>
</dbReference>
<feature type="region of interest" description="Disordered" evidence="2">
    <location>
        <begin position="1"/>
        <end position="20"/>
    </location>
</feature>
<dbReference type="InterPro" id="IPR035965">
    <property type="entry name" value="PAS-like_dom_sf"/>
</dbReference>
<dbReference type="Gene3D" id="3.60.40.10">
    <property type="entry name" value="PPM-type phosphatase domain"/>
    <property type="match status" value="1"/>
</dbReference>
<dbReference type="InterPro" id="IPR001932">
    <property type="entry name" value="PPM-type_phosphatase-like_dom"/>
</dbReference>
<dbReference type="InterPro" id="IPR036457">
    <property type="entry name" value="PPM-type-like_dom_sf"/>
</dbReference>
<dbReference type="FunFam" id="3.30.450.40:FF:000035">
    <property type="entry name" value="PAS sensor protein"/>
    <property type="match status" value="1"/>
</dbReference>
<accession>A0AB39LWE1</accession>
<keyword evidence="1" id="KW-0378">Hydrolase</keyword>
<organism evidence="4">
    <name type="scientific">Streptomyces sp. R02</name>
    <dbReference type="NCBI Taxonomy" id="3238623"/>
    <lineage>
        <taxon>Bacteria</taxon>
        <taxon>Bacillati</taxon>
        <taxon>Actinomycetota</taxon>
        <taxon>Actinomycetes</taxon>
        <taxon>Kitasatosporales</taxon>
        <taxon>Streptomycetaceae</taxon>
        <taxon>Streptomyces</taxon>
    </lineage>
</organism>
<dbReference type="Pfam" id="PF13581">
    <property type="entry name" value="HATPase_c_2"/>
    <property type="match status" value="1"/>
</dbReference>
<dbReference type="AlphaFoldDB" id="A0AB39LWE1"/>
<dbReference type="SMART" id="SM00331">
    <property type="entry name" value="PP2C_SIG"/>
    <property type="match status" value="1"/>
</dbReference>
<dbReference type="InterPro" id="IPR029016">
    <property type="entry name" value="GAF-like_dom_sf"/>
</dbReference>
<dbReference type="Pfam" id="PF08448">
    <property type="entry name" value="PAS_4"/>
    <property type="match status" value="1"/>
</dbReference>
<dbReference type="PANTHER" id="PTHR43156:SF2">
    <property type="entry name" value="STAGE II SPORULATION PROTEIN E"/>
    <property type="match status" value="1"/>
</dbReference>
<dbReference type="SUPFAM" id="SSF55781">
    <property type="entry name" value="GAF domain-like"/>
    <property type="match status" value="1"/>
</dbReference>
<evidence type="ECO:0000259" key="3">
    <source>
        <dbReference type="PROSITE" id="PS50112"/>
    </source>
</evidence>
<dbReference type="FunFam" id="3.30.565.10:FF:000028">
    <property type="entry name" value="PAS sensor protein"/>
    <property type="match status" value="1"/>
</dbReference>